<gene>
    <name evidence="6" type="ORF">PTD2_05425</name>
</gene>
<dbReference type="GO" id="GO:0005886">
    <property type="term" value="C:plasma membrane"/>
    <property type="evidence" value="ECO:0007669"/>
    <property type="project" value="TreeGrafter"/>
</dbReference>
<dbReference type="PROSITE" id="PS00211">
    <property type="entry name" value="ABC_TRANSPORTER_1"/>
    <property type="match status" value="1"/>
</dbReference>
<accession>A4CDP3</accession>
<evidence type="ECO:0000313" key="7">
    <source>
        <dbReference type="Proteomes" id="UP000006201"/>
    </source>
</evidence>
<organism evidence="6 7">
    <name type="scientific">Pseudoalteromonas tunicata D2</name>
    <dbReference type="NCBI Taxonomy" id="87626"/>
    <lineage>
        <taxon>Bacteria</taxon>
        <taxon>Pseudomonadati</taxon>
        <taxon>Pseudomonadota</taxon>
        <taxon>Gammaproteobacteria</taxon>
        <taxon>Alteromonadales</taxon>
        <taxon>Pseudoalteromonadaceae</taxon>
        <taxon>Pseudoalteromonas</taxon>
    </lineage>
</organism>
<dbReference type="eggNOG" id="COG1136">
    <property type="taxonomic scope" value="Bacteria"/>
</dbReference>
<dbReference type="InterPro" id="IPR003593">
    <property type="entry name" value="AAA+_ATPase"/>
</dbReference>
<dbReference type="GO" id="GO:0022857">
    <property type="term" value="F:transmembrane transporter activity"/>
    <property type="evidence" value="ECO:0007669"/>
    <property type="project" value="TreeGrafter"/>
</dbReference>
<dbReference type="GO" id="GO:0089705">
    <property type="term" value="P:protein localization to outer membrane"/>
    <property type="evidence" value="ECO:0007669"/>
    <property type="project" value="TreeGrafter"/>
</dbReference>
<name>A4CDP3_9GAMM</name>
<dbReference type="GO" id="GO:1902495">
    <property type="term" value="C:transmembrane transporter complex"/>
    <property type="evidence" value="ECO:0007669"/>
    <property type="project" value="UniProtKB-ARBA"/>
</dbReference>
<evidence type="ECO:0000256" key="4">
    <source>
        <dbReference type="ARBA" id="ARBA00038388"/>
    </source>
</evidence>
<comment type="caution">
    <text evidence="6">The sequence shown here is derived from an EMBL/GenBank/DDBJ whole genome shotgun (WGS) entry which is preliminary data.</text>
</comment>
<dbReference type="InterPro" id="IPR017871">
    <property type="entry name" value="ABC_transporter-like_CS"/>
</dbReference>
<dbReference type="EMBL" id="AAOH01000007">
    <property type="protein sequence ID" value="EAR27085.1"/>
    <property type="molecule type" value="Genomic_DNA"/>
</dbReference>
<dbReference type="GO" id="GO:0016887">
    <property type="term" value="F:ATP hydrolysis activity"/>
    <property type="evidence" value="ECO:0007669"/>
    <property type="project" value="InterPro"/>
</dbReference>
<dbReference type="Proteomes" id="UP000006201">
    <property type="component" value="Unassembled WGS sequence"/>
</dbReference>
<dbReference type="Gene3D" id="3.40.50.300">
    <property type="entry name" value="P-loop containing nucleotide triphosphate hydrolases"/>
    <property type="match status" value="1"/>
</dbReference>
<dbReference type="InterPro" id="IPR003439">
    <property type="entry name" value="ABC_transporter-like_ATP-bd"/>
</dbReference>
<reference evidence="6 7" key="1">
    <citation type="submission" date="2006-02" db="EMBL/GenBank/DDBJ databases">
        <authorList>
            <person name="Moran M.A."/>
            <person name="Kjelleberg S."/>
            <person name="Egan S."/>
            <person name="Saunders N."/>
            <person name="Thomas T."/>
            <person name="Ferriera S."/>
            <person name="Johnson J."/>
            <person name="Kravitz S."/>
            <person name="Halpern A."/>
            <person name="Remington K."/>
            <person name="Beeson K."/>
            <person name="Tran B."/>
            <person name="Rogers Y.-H."/>
            <person name="Friedman R."/>
            <person name="Venter J.C."/>
        </authorList>
    </citation>
    <scope>NUCLEOTIDE SEQUENCE [LARGE SCALE GENOMIC DNA]</scope>
    <source>
        <strain evidence="6 7">D2</strain>
    </source>
</reference>
<evidence type="ECO:0000256" key="1">
    <source>
        <dbReference type="ARBA" id="ARBA00022448"/>
    </source>
</evidence>
<dbReference type="STRING" id="87626.PTD2_05425"/>
<sequence length="241" mass="26847">MLRFEELTKSYCTAHNQVHALKSVQGHIEKGTTVALCGPSGSGKSTLLNICGLLDPEYQGKIYLDNELVPHNKKALTQLRREKIGFIFQRYNLIPVMTAFENIEYPLLMLGISKSERYKRVAKMIEAVGLAKFAKQRPDQLSGGQQQRVAIARALVKEPALIIADEPTANLDTETAHLVIDLMRTLGKQLGCTFLIATHDHRMTDRCDRILTLSDGNIVEQTTTPLHPVSHNHTSEALCFG</sequence>
<dbReference type="AlphaFoldDB" id="A4CDP3"/>
<dbReference type="InterPro" id="IPR015854">
    <property type="entry name" value="ABC_transpr_LolD-like"/>
</dbReference>
<dbReference type="CDD" id="cd03255">
    <property type="entry name" value="ABC_MJ0796_LolCDE_FtsE"/>
    <property type="match status" value="1"/>
</dbReference>
<dbReference type="FunFam" id="3.40.50.300:FF:000032">
    <property type="entry name" value="Export ABC transporter ATP-binding protein"/>
    <property type="match status" value="1"/>
</dbReference>
<keyword evidence="7" id="KW-1185">Reference proteome</keyword>
<keyword evidence="3 6" id="KW-0067">ATP-binding</keyword>
<dbReference type="InterPro" id="IPR027417">
    <property type="entry name" value="P-loop_NTPase"/>
</dbReference>
<dbReference type="InterPro" id="IPR017911">
    <property type="entry name" value="MacB-like_ATP-bd"/>
</dbReference>
<protein>
    <submittedName>
        <fullName evidence="6">Putative ABC transporter ATP-binding protein</fullName>
    </submittedName>
</protein>
<feature type="domain" description="ABC transporter" evidence="5">
    <location>
        <begin position="2"/>
        <end position="240"/>
    </location>
</feature>
<dbReference type="PANTHER" id="PTHR24220:SF689">
    <property type="entry name" value="LIPOPROTEIN-RELEASING SYSTEM ATP-BINDING PROTEIN LOLD"/>
    <property type="match status" value="1"/>
</dbReference>
<dbReference type="Pfam" id="PF00005">
    <property type="entry name" value="ABC_tran"/>
    <property type="match status" value="1"/>
</dbReference>
<dbReference type="HOGENOM" id="CLU_000604_1_22_6"/>
<comment type="similarity">
    <text evidence="4">Belongs to the ABC transporter superfamily. Macrolide exporter (TC 3.A.1.122) family.</text>
</comment>
<keyword evidence="1" id="KW-0813">Transport</keyword>
<dbReference type="GO" id="GO:0005524">
    <property type="term" value="F:ATP binding"/>
    <property type="evidence" value="ECO:0007669"/>
    <property type="project" value="UniProtKB-KW"/>
</dbReference>
<dbReference type="SUPFAM" id="SSF52540">
    <property type="entry name" value="P-loop containing nucleoside triphosphate hydrolases"/>
    <property type="match status" value="1"/>
</dbReference>
<evidence type="ECO:0000313" key="6">
    <source>
        <dbReference type="EMBL" id="EAR27085.1"/>
    </source>
</evidence>
<keyword evidence="2" id="KW-0547">Nucleotide-binding</keyword>
<dbReference type="SMART" id="SM00382">
    <property type="entry name" value="AAA"/>
    <property type="match status" value="1"/>
</dbReference>
<evidence type="ECO:0000256" key="3">
    <source>
        <dbReference type="ARBA" id="ARBA00022840"/>
    </source>
</evidence>
<dbReference type="OrthoDB" id="9764669at2"/>
<proteinExistence type="inferred from homology"/>
<evidence type="ECO:0000259" key="5">
    <source>
        <dbReference type="PROSITE" id="PS50893"/>
    </source>
</evidence>
<dbReference type="PANTHER" id="PTHR24220">
    <property type="entry name" value="IMPORT ATP-BINDING PROTEIN"/>
    <property type="match status" value="1"/>
</dbReference>
<dbReference type="GO" id="GO:0044874">
    <property type="term" value="P:lipoprotein localization to outer membrane"/>
    <property type="evidence" value="ECO:0007669"/>
    <property type="project" value="TreeGrafter"/>
</dbReference>
<dbReference type="RefSeq" id="WP_009838948.1">
    <property type="nucleotide sequence ID" value="NZ_AAOH01000007.1"/>
</dbReference>
<evidence type="ECO:0000256" key="2">
    <source>
        <dbReference type="ARBA" id="ARBA00022741"/>
    </source>
</evidence>
<dbReference type="PROSITE" id="PS50893">
    <property type="entry name" value="ABC_TRANSPORTER_2"/>
    <property type="match status" value="1"/>
</dbReference>